<dbReference type="STRING" id="1448316.A0A395HCB2"/>
<keyword evidence="26" id="KW-1185">Reference proteome</keyword>
<evidence type="ECO:0000256" key="16">
    <source>
        <dbReference type="ARBA" id="ARBA00022898"/>
    </source>
</evidence>
<dbReference type="PROSITE" id="PS00599">
    <property type="entry name" value="AA_TRANSFER_CLASS_2"/>
    <property type="match status" value="1"/>
</dbReference>
<evidence type="ECO:0000256" key="6">
    <source>
        <dbReference type="ARBA" id="ARBA00005458"/>
    </source>
</evidence>
<dbReference type="GO" id="GO:0032049">
    <property type="term" value="P:cardiolipin biosynthetic process"/>
    <property type="evidence" value="ECO:0007669"/>
    <property type="project" value="InterPro"/>
</dbReference>
<evidence type="ECO:0000256" key="7">
    <source>
        <dbReference type="ARBA" id="ARBA00008392"/>
    </source>
</evidence>
<keyword evidence="13" id="KW-0548">Nucleotidyltransferase</keyword>
<dbReference type="InterPro" id="IPR015222">
    <property type="entry name" value="Tam41"/>
</dbReference>
<accession>A0A395HCB2</accession>
<evidence type="ECO:0000256" key="15">
    <source>
        <dbReference type="ARBA" id="ARBA00022842"/>
    </source>
</evidence>
<dbReference type="UniPathway" id="UPA00557">
    <property type="reaction ID" value="UER00614"/>
</dbReference>
<dbReference type="GeneID" id="37226759"/>
<feature type="domain" description="Aminotransferase class I/classII large" evidence="24">
    <location>
        <begin position="489"/>
        <end position="817"/>
    </location>
</feature>
<keyword evidence="19" id="KW-0472">Membrane</keyword>
<evidence type="ECO:0000256" key="23">
    <source>
        <dbReference type="ARBA" id="ARBA00030262"/>
    </source>
</evidence>
<evidence type="ECO:0000256" key="2">
    <source>
        <dbReference type="ARBA" id="ARBA00001946"/>
    </source>
</evidence>
<evidence type="ECO:0000256" key="14">
    <source>
        <dbReference type="ARBA" id="ARBA00022792"/>
    </source>
</evidence>
<evidence type="ECO:0000256" key="17">
    <source>
        <dbReference type="ARBA" id="ARBA00023098"/>
    </source>
</evidence>
<evidence type="ECO:0000256" key="22">
    <source>
        <dbReference type="ARBA" id="ARBA00029893"/>
    </source>
</evidence>
<dbReference type="CDD" id="cd00609">
    <property type="entry name" value="AAT_like"/>
    <property type="match status" value="1"/>
</dbReference>
<evidence type="ECO:0000313" key="25">
    <source>
        <dbReference type="EMBL" id="RAL05350.1"/>
    </source>
</evidence>
<dbReference type="OrthoDB" id="2015537at2759"/>
<dbReference type="EMBL" id="KZ824421">
    <property type="protein sequence ID" value="RAL05350.1"/>
    <property type="molecule type" value="Genomic_DNA"/>
</dbReference>
<dbReference type="InterPro" id="IPR015422">
    <property type="entry name" value="PyrdxlP-dep_Trfase_small"/>
</dbReference>
<evidence type="ECO:0000256" key="12">
    <source>
        <dbReference type="ARBA" id="ARBA00022679"/>
    </source>
</evidence>
<keyword evidence="10" id="KW-0444">Lipid biosynthesis</keyword>
<keyword evidence="12 25" id="KW-0808">Transferase</keyword>
<evidence type="ECO:0000256" key="5">
    <source>
        <dbReference type="ARBA" id="ARBA00005189"/>
    </source>
</evidence>
<reference evidence="25 26" key="1">
    <citation type="submission" date="2018-02" db="EMBL/GenBank/DDBJ databases">
        <title>The genomes of Aspergillus section Nigri reveals drivers in fungal speciation.</title>
        <authorList>
            <consortium name="DOE Joint Genome Institute"/>
            <person name="Vesth T.C."/>
            <person name="Nybo J."/>
            <person name="Theobald S."/>
            <person name="Brandl J."/>
            <person name="Frisvad J.C."/>
            <person name="Nielsen K.F."/>
            <person name="Lyhne E.K."/>
            <person name="Kogle M.E."/>
            <person name="Kuo A."/>
            <person name="Riley R."/>
            <person name="Clum A."/>
            <person name="Nolan M."/>
            <person name="Lipzen A."/>
            <person name="Salamov A."/>
            <person name="Henrissat B."/>
            <person name="Wiebenga A."/>
            <person name="De vries R.P."/>
            <person name="Grigoriev I.V."/>
            <person name="Mortensen U.H."/>
            <person name="Andersen M.R."/>
            <person name="Baker S.E."/>
        </authorList>
    </citation>
    <scope>NUCLEOTIDE SEQUENCE [LARGE SCALE GENOMIC DNA]</scope>
    <source>
        <strain evidence="25 26">CBS 121593</strain>
    </source>
</reference>
<comment type="subcellular location">
    <subcellularLocation>
        <location evidence="3">Mitochondrion inner membrane</location>
        <topology evidence="3">Peripheral membrane protein</topology>
        <orientation evidence="3">Matrix side</orientation>
    </subcellularLocation>
</comment>
<evidence type="ECO:0000256" key="19">
    <source>
        <dbReference type="ARBA" id="ARBA00023136"/>
    </source>
</evidence>
<sequence>MRSDPGDWDANPDLSISAFSELPSKDFGVNQHMIINQEFKEALRQILWQFRAPIRYAFAYGSGVFQQTGSAPGSNQCHPSAPAAIKNMQQGQGKMIDFIFGVSYSQHWHSLNLGQHRDHYSGLGSMGSYMVSQVQDKIGAGVYFNPYITVNGTLIKYGVVNLDTLCRDLSQWDTLYLAGRLQKPVKILRDHPKVRLANQINLLSAVRVALLLLPAEFTEFQLYSTIASMSYMGDLRMALPAEDPRKVNNIVSSQMANFRRLYAPLIENLPNVTFNDRRCTEGDWIDDPDANVRLTQDMDPVKRGNMVRRLPESFRAKLYFQYQTRYQIPRAEFDKMMKENNDTSDLVRRRQGGPFEQRIADDKNLTTEVQAAISKTIRWPSTVQSAKGLLTSGIGRTWRYLREKQDKYKNLTGWLPETPPSISPNARALTSSNCSLTVAPENDGSNILLDANENAYGPGLALNSEGALEKSTVTGTSTGASKPEIDLLGLNRYPDPHQIELKKLFCQLRNTHTHTQKDLGPENLFVGVGSDEAIDALLRCFCVPGKDKILTCPPTYGMYGVSAQVNDVEIVKVPLDVNNDFQLQPEKINEALAADPSIKMAYICSPGNPTANLIKKSDILKVLEHPTWNGVVVVDEAYIDFAPEGSSLAEWVTEWPNLVVMQTLSKAFGLAGIRLGVAFTSPPIATLLNSLKAPYNISSPTSALATAALSPTNLAVMRKYREQIIAQRNRLVQELPKIPGIGRFLGGQEANFLLVELLDKPTNEGGKPSNATALAAYEAMAEKRSVVVRFRGKELGCEGCLRITVGTEQEVTKFLQELRVVLHGILNGETIQSLRD</sequence>
<comment type="pathway">
    <text evidence="5">Lipid metabolism.</text>
</comment>
<comment type="pathway">
    <text evidence="4">Phospholipid metabolism; CDP-diacylglycerol biosynthesis; CDP-diacylglycerol from sn-glycerol 3-phosphate: step 3/3.</text>
</comment>
<evidence type="ECO:0000256" key="1">
    <source>
        <dbReference type="ARBA" id="ARBA00001933"/>
    </source>
</evidence>
<dbReference type="Pfam" id="PF00155">
    <property type="entry name" value="Aminotran_1_2"/>
    <property type="match status" value="1"/>
</dbReference>
<dbReference type="GO" id="GO:0004605">
    <property type="term" value="F:phosphatidate cytidylyltransferase activity"/>
    <property type="evidence" value="ECO:0007669"/>
    <property type="project" value="UniProtKB-EC"/>
</dbReference>
<dbReference type="EC" id="2.7.7.41" evidence="8"/>
<keyword evidence="11 25" id="KW-0032">Aminotransferase</keyword>
<dbReference type="SUPFAM" id="SSF53383">
    <property type="entry name" value="PLP-dependent transferases"/>
    <property type="match status" value="1"/>
</dbReference>
<name>A0A395HCB2_9EURO</name>
<dbReference type="AlphaFoldDB" id="A0A395HCB2"/>
<keyword evidence="18" id="KW-0496">Mitochondrion</keyword>
<dbReference type="InterPro" id="IPR015421">
    <property type="entry name" value="PyrdxlP-dep_Trfase_major"/>
</dbReference>
<dbReference type="PANTHER" id="PTHR13619">
    <property type="entry name" value="PHOSPHATIDATE CYTIDYLYLTRANSFERASE, MITOCHONDRIAL"/>
    <property type="match status" value="1"/>
</dbReference>
<dbReference type="VEuPathDB" id="FungiDB:BO80DRAFT_451706"/>
<protein>
    <recommendedName>
        <fullName evidence="9">Phosphatidate cytidylyltransferase, mitochondrial</fullName>
        <ecNumber evidence="8">2.7.7.41</ecNumber>
    </recommendedName>
    <alternativeName>
        <fullName evidence="22">CDP-diacylglycerol synthase</fullName>
    </alternativeName>
    <alternativeName>
        <fullName evidence="23">Imidazole acetol-phosphate transaminase</fullName>
    </alternativeName>
</protein>
<dbReference type="PANTHER" id="PTHR13619:SF0">
    <property type="entry name" value="PHOSPHATIDATE CYTIDYLYLTRANSFERASE, MITOCHONDRIAL"/>
    <property type="match status" value="1"/>
</dbReference>
<proteinExistence type="inferred from homology"/>
<dbReference type="GO" id="GO:0004400">
    <property type="term" value="F:histidinol-phosphate transaminase activity"/>
    <property type="evidence" value="ECO:0007669"/>
    <property type="project" value="InterPro"/>
</dbReference>
<keyword evidence="16" id="KW-0663">Pyridoxal phosphate</keyword>
<dbReference type="InterPro" id="IPR005861">
    <property type="entry name" value="HisP_aminotrans"/>
</dbReference>
<evidence type="ECO:0000256" key="11">
    <source>
        <dbReference type="ARBA" id="ARBA00022576"/>
    </source>
</evidence>
<evidence type="ECO:0000256" key="20">
    <source>
        <dbReference type="ARBA" id="ARBA00023209"/>
    </source>
</evidence>
<evidence type="ECO:0000256" key="8">
    <source>
        <dbReference type="ARBA" id="ARBA00012487"/>
    </source>
</evidence>
<evidence type="ECO:0000256" key="3">
    <source>
        <dbReference type="ARBA" id="ARBA00004443"/>
    </source>
</evidence>
<dbReference type="GO" id="GO:0005743">
    <property type="term" value="C:mitochondrial inner membrane"/>
    <property type="evidence" value="ECO:0007669"/>
    <property type="project" value="UniProtKB-SubCell"/>
</dbReference>
<keyword evidence="17" id="KW-0443">Lipid metabolism</keyword>
<dbReference type="Pfam" id="PF09139">
    <property type="entry name" value="Tam41_Mmp37"/>
    <property type="match status" value="1"/>
</dbReference>
<evidence type="ECO:0000256" key="13">
    <source>
        <dbReference type="ARBA" id="ARBA00022695"/>
    </source>
</evidence>
<evidence type="ECO:0000313" key="26">
    <source>
        <dbReference type="Proteomes" id="UP000249402"/>
    </source>
</evidence>
<dbReference type="NCBIfam" id="TIGR01141">
    <property type="entry name" value="hisC"/>
    <property type="match status" value="1"/>
</dbReference>
<gene>
    <name evidence="25" type="ORF">BO80DRAFT_451706</name>
</gene>
<comment type="cofactor">
    <cofactor evidence="2">
        <name>Mg(2+)</name>
        <dbReference type="ChEBI" id="CHEBI:18420"/>
    </cofactor>
</comment>
<dbReference type="Proteomes" id="UP000249402">
    <property type="component" value="Unassembled WGS sequence"/>
</dbReference>
<dbReference type="GO" id="GO:0030170">
    <property type="term" value="F:pyridoxal phosphate binding"/>
    <property type="evidence" value="ECO:0007669"/>
    <property type="project" value="InterPro"/>
</dbReference>
<evidence type="ECO:0000256" key="18">
    <source>
        <dbReference type="ARBA" id="ARBA00023128"/>
    </source>
</evidence>
<evidence type="ECO:0000256" key="9">
    <source>
        <dbReference type="ARBA" id="ARBA00018337"/>
    </source>
</evidence>
<keyword evidence="15" id="KW-0460">Magnesium</keyword>
<organism evidence="25 26">
    <name type="scientific">Aspergillus ibericus CBS 121593</name>
    <dbReference type="NCBI Taxonomy" id="1448316"/>
    <lineage>
        <taxon>Eukaryota</taxon>
        <taxon>Fungi</taxon>
        <taxon>Dikarya</taxon>
        <taxon>Ascomycota</taxon>
        <taxon>Pezizomycotina</taxon>
        <taxon>Eurotiomycetes</taxon>
        <taxon>Eurotiomycetidae</taxon>
        <taxon>Eurotiales</taxon>
        <taxon>Aspergillaceae</taxon>
        <taxon>Aspergillus</taxon>
        <taxon>Aspergillus subgen. Circumdati</taxon>
    </lineage>
</organism>
<dbReference type="GO" id="GO:0000105">
    <property type="term" value="P:L-histidine biosynthetic process"/>
    <property type="evidence" value="ECO:0007669"/>
    <property type="project" value="InterPro"/>
</dbReference>
<dbReference type="RefSeq" id="XP_025579677.1">
    <property type="nucleotide sequence ID" value="XM_025721894.1"/>
</dbReference>
<keyword evidence="21" id="KW-1208">Phospholipid metabolism</keyword>
<comment type="similarity">
    <text evidence="7">Belongs to the class-II pyridoxal-phosphate-dependent aminotransferase family.</text>
</comment>
<evidence type="ECO:0000256" key="10">
    <source>
        <dbReference type="ARBA" id="ARBA00022516"/>
    </source>
</evidence>
<evidence type="ECO:0000259" key="24">
    <source>
        <dbReference type="Pfam" id="PF00155"/>
    </source>
</evidence>
<evidence type="ECO:0000256" key="21">
    <source>
        <dbReference type="ARBA" id="ARBA00023264"/>
    </source>
</evidence>
<comment type="similarity">
    <text evidence="6">Belongs to the TAM41 family.</text>
</comment>
<dbReference type="GO" id="GO:0016024">
    <property type="term" value="P:CDP-diacylglycerol biosynthetic process"/>
    <property type="evidence" value="ECO:0007669"/>
    <property type="project" value="UniProtKB-UniPathway"/>
</dbReference>
<comment type="cofactor">
    <cofactor evidence="1">
        <name>pyridoxal 5'-phosphate</name>
        <dbReference type="ChEBI" id="CHEBI:597326"/>
    </cofactor>
</comment>
<keyword evidence="14" id="KW-0999">Mitochondrion inner membrane</keyword>
<dbReference type="InterPro" id="IPR001917">
    <property type="entry name" value="Aminotrans_II_pyridoxalP_BS"/>
</dbReference>
<dbReference type="InterPro" id="IPR015424">
    <property type="entry name" value="PyrdxlP-dep_Trfase"/>
</dbReference>
<dbReference type="Gene3D" id="3.40.640.10">
    <property type="entry name" value="Type I PLP-dependent aspartate aminotransferase-like (Major domain)"/>
    <property type="match status" value="1"/>
</dbReference>
<dbReference type="InterPro" id="IPR004839">
    <property type="entry name" value="Aminotransferase_I/II_large"/>
</dbReference>
<dbReference type="Gene3D" id="3.90.1150.10">
    <property type="entry name" value="Aspartate Aminotransferase, domain 1"/>
    <property type="match status" value="1"/>
</dbReference>
<evidence type="ECO:0000256" key="4">
    <source>
        <dbReference type="ARBA" id="ARBA00005119"/>
    </source>
</evidence>
<keyword evidence="20" id="KW-0594">Phospholipid biosynthesis</keyword>